<evidence type="ECO:0000313" key="3">
    <source>
        <dbReference type="Proteomes" id="UP000233435"/>
    </source>
</evidence>
<dbReference type="EMBL" id="PJEO01000050">
    <property type="protein sequence ID" value="PKQ44411.1"/>
    <property type="molecule type" value="Genomic_DNA"/>
</dbReference>
<feature type="transmembrane region" description="Helical" evidence="1">
    <location>
        <begin position="57"/>
        <end position="75"/>
    </location>
</feature>
<keyword evidence="1" id="KW-0812">Transmembrane</keyword>
<feature type="transmembrane region" description="Helical" evidence="1">
    <location>
        <begin position="12"/>
        <end position="31"/>
    </location>
</feature>
<gene>
    <name evidence="2" type="ORF">CSW08_13450</name>
</gene>
<feature type="transmembrane region" description="Helical" evidence="1">
    <location>
        <begin position="112"/>
        <end position="135"/>
    </location>
</feature>
<name>A0A2N3HHI1_9FLAO</name>
<accession>A0A2N3HHI1</accession>
<proteinExistence type="predicted"/>
<feature type="transmembrane region" description="Helical" evidence="1">
    <location>
        <begin position="82"/>
        <end position="100"/>
    </location>
</feature>
<evidence type="ECO:0000256" key="1">
    <source>
        <dbReference type="SAM" id="Phobius"/>
    </source>
</evidence>
<keyword evidence="1" id="KW-1133">Transmembrane helix</keyword>
<dbReference type="RefSeq" id="WP_106660387.1">
    <property type="nucleotide sequence ID" value="NZ_PJEO01000050.1"/>
</dbReference>
<keyword evidence="1" id="KW-0472">Membrane</keyword>
<protein>
    <submittedName>
        <fullName evidence="2">Doxx family protein</fullName>
    </submittedName>
</protein>
<evidence type="ECO:0000313" key="2">
    <source>
        <dbReference type="EMBL" id="PKQ44411.1"/>
    </source>
</evidence>
<sequence length="144" mass="16208">MTRILLNIDRGRLLAISIGIIYFWFGLLKFFPELSPADGLAKHTITFLTFGLIPENISILMLAIIEVGIGLCLLFNVQLKTVVSIAIIHLILTFIPVLFFPEVSFAKAPFVLTLVGQYIVKNIVIISALFFIYPINDYTKHLIK</sequence>
<reference evidence="2 3" key="1">
    <citation type="submission" date="2017-12" db="EMBL/GenBank/DDBJ databases">
        <title>Confluentibacter flavum sp. nov., isolated from the saline lake.</title>
        <authorList>
            <person name="Yu L."/>
        </authorList>
    </citation>
    <scope>NUCLEOTIDE SEQUENCE [LARGE SCALE GENOMIC DNA]</scope>
    <source>
        <strain evidence="2 3">3B</strain>
    </source>
</reference>
<dbReference type="AlphaFoldDB" id="A0A2N3HHI1"/>
<organism evidence="2 3">
    <name type="scientific">Confluentibacter flavum</name>
    <dbReference type="NCBI Taxonomy" id="1909700"/>
    <lineage>
        <taxon>Bacteria</taxon>
        <taxon>Pseudomonadati</taxon>
        <taxon>Bacteroidota</taxon>
        <taxon>Flavobacteriia</taxon>
        <taxon>Flavobacteriales</taxon>
        <taxon>Flavobacteriaceae</taxon>
        <taxon>Confluentibacter</taxon>
    </lineage>
</organism>
<dbReference type="Proteomes" id="UP000233435">
    <property type="component" value="Unassembled WGS sequence"/>
</dbReference>
<keyword evidence="3" id="KW-1185">Reference proteome</keyword>
<dbReference type="OrthoDB" id="265224at2"/>
<comment type="caution">
    <text evidence="2">The sequence shown here is derived from an EMBL/GenBank/DDBJ whole genome shotgun (WGS) entry which is preliminary data.</text>
</comment>